<feature type="compositionally biased region" description="Polar residues" evidence="1">
    <location>
        <begin position="563"/>
        <end position="572"/>
    </location>
</feature>
<accession>A0ABR1F7Z7</accession>
<evidence type="ECO:0000259" key="2">
    <source>
        <dbReference type="Pfam" id="PF12735"/>
    </source>
</evidence>
<dbReference type="Pfam" id="PF12735">
    <property type="entry name" value="IgD3_Trs65"/>
    <property type="match status" value="1"/>
</dbReference>
<sequence length="753" mass="81640">MAAKVDPTAQSKRNSLDLFSDGRLEVHVPDLADSTINPRNDPEELMHAPSRTSVFYDEKLPVCVRVHIPFAEVPDMTPLRFRGYLTRFAISLEVSAASFANARYSSLGFQLQQTGKVQELQETSHPIFSTIIDQSSLIYVSCVNQKSNQSSHENQGWEAIWLVELPIVRPRARLISPRISIAAQASLRAKALEGGSISLWTPPSASDDDSDPETSILTEEQVTDEYLIPLAPLTSMNLLEGLSHDVKFSRLSTPPTLPVTKVLSPASRVTPLAGAALTPEVVKLAHLASKVYIPVFPCVTMRLRCSRLPNSATLSEDGNVVLANLDIDVTAYAKVDVVLRSVEFVVVGGKVDHLQFPTGKYPIRCKPLDGISEIFRLMSLTTQPATSGGVSSSKRGSGISQNEALTSKHDMVRSVTIKVEYTPVLRPKQDTSSEKLALEDVNSMGPLISTTWNTSVDFSAESPGASNSLQSYADQNRAMTMQQDAGRQQSYGGLRSVSGRSSSAWLQMQQLRSPSVGSLPAGDVSPMLGSGSWSLPTQPAAAHMNPYGASASPQMPSHPLLSPQASQSTLSVPQPHQHTQQQQSQQLAYSAALRQISHEGLNITFTGPTQVIAGEIFTWKVFISNRSRSSKRIALIVQPKKWKVNNTKTLPRDPPQRMHSSQHQGLNAATIVADDAALHVMHMSGKIEADELVSLVNDIRVGPLGPGAIHETEIRLVALGVGVLSLDGVRVVDLAKGAGFECTNLMNVISRRE</sequence>
<gene>
    <name evidence="3" type="ORF">BZA70DRAFT_149350</name>
</gene>
<evidence type="ECO:0000313" key="3">
    <source>
        <dbReference type="EMBL" id="KAK7205971.1"/>
    </source>
</evidence>
<evidence type="ECO:0000256" key="1">
    <source>
        <dbReference type="SAM" id="MobiDB-lite"/>
    </source>
</evidence>
<feature type="region of interest" description="Disordered" evidence="1">
    <location>
        <begin position="530"/>
        <end position="586"/>
    </location>
</feature>
<reference evidence="3 4" key="1">
    <citation type="submission" date="2024-03" db="EMBL/GenBank/DDBJ databases">
        <title>Genome-scale model development and genomic sequencing of the oleaginous clade Lipomyces.</title>
        <authorList>
            <consortium name="Lawrence Berkeley National Laboratory"/>
            <person name="Czajka J.J."/>
            <person name="Han Y."/>
            <person name="Kim J."/>
            <person name="Mondo S.J."/>
            <person name="Hofstad B.A."/>
            <person name="Robles A."/>
            <person name="Haridas S."/>
            <person name="Riley R."/>
            <person name="LaButti K."/>
            <person name="Pangilinan J."/>
            <person name="Andreopoulos W."/>
            <person name="Lipzen A."/>
            <person name="Yan J."/>
            <person name="Wang M."/>
            <person name="Ng V."/>
            <person name="Grigoriev I.V."/>
            <person name="Spatafora J.W."/>
            <person name="Magnuson J.K."/>
            <person name="Baker S.E."/>
            <person name="Pomraning K.R."/>
        </authorList>
    </citation>
    <scope>NUCLEOTIDE SEQUENCE [LARGE SCALE GENOMIC DNA]</scope>
    <source>
        <strain evidence="3 4">Phaff 52-87</strain>
    </source>
</reference>
<feature type="region of interest" description="Disordered" evidence="1">
    <location>
        <begin position="385"/>
        <end position="404"/>
    </location>
</feature>
<keyword evidence="4" id="KW-1185">Reference proteome</keyword>
<organism evidence="3 4">
    <name type="scientific">Myxozyma melibiosi</name>
    <dbReference type="NCBI Taxonomy" id="54550"/>
    <lineage>
        <taxon>Eukaryota</taxon>
        <taxon>Fungi</taxon>
        <taxon>Dikarya</taxon>
        <taxon>Ascomycota</taxon>
        <taxon>Saccharomycotina</taxon>
        <taxon>Lipomycetes</taxon>
        <taxon>Lipomycetales</taxon>
        <taxon>Lipomycetaceae</taxon>
        <taxon>Myxozyma</taxon>
    </lineage>
</organism>
<name>A0ABR1F7Z7_9ASCO</name>
<dbReference type="Proteomes" id="UP001498771">
    <property type="component" value="Unassembled WGS sequence"/>
</dbReference>
<protein>
    <submittedName>
        <fullName evidence="3">TRAPP trafficking subunit Trs65-domain-containing protein</fullName>
    </submittedName>
</protein>
<dbReference type="GeneID" id="90035208"/>
<feature type="compositionally biased region" description="Low complexity" evidence="1">
    <location>
        <begin position="387"/>
        <end position="400"/>
    </location>
</feature>
<dbReference type="RefSeq" id="XP_064769004.1">
    <property type="nucleotide sequence ID" value="XM_064909696.1"/>
</dbReference>
<feature type="compositionally biased region" description="Low complexity" evidence="1">
    <location>
        <begin position="573"/>
        <end position="586"/>
    </location>
</feature>
<proteinExistence type="predicted"/>
<dbReference type="PANTHER" id="PTHR28159">
    <property type="entry name" value="TRAFFICKING PROTEIN PARTICLE COMPLEX II-SPECIFIC SUBUNIT 65"/>
    <property type="match status" value="1"/>
</dbReference>
<comment type="caution">
    <text evidence="3">The sequence shown here is derived from an EMBL/GenBank/DDBJ whole genome shotgun (WGS) entry which is preliminary data.</text>
</comment>
<dbReference type="InterPro" id="IPR055420">
    <property type="entry name" value="IgD3_Trs65"/>
</dbReference>
<feature type="domain" description="Trafficking protein particle complex II-specific subunit 65 IgD3" evidence="2">
    <location>
        <begin position="586"/>
        <end position="748"/>
    </location>
</feature>
<dbReference type="PANTHER" id="PTHR28159:SF1">
    <property type="entry name" value="TRAFFICKING PROTEIN PARTICLE COMPLEX II-SPECIFIC SUBUNIT 65"/>
    <property type="match status" value="1"/>
</dbReference>
<dbReference type="EMBL" id="JBBJBU010000004">
    <property type="protein sequence ID" value="KAK7205971.1"/>
    <property type="molecule type" value="Genomic_DNA"/>
</dbReference>
<dbReference type="InterPro" id="IPR024662">
    <property type="entry name" value="Trs65"/>
</dbReference>
<evidence type="ECO:0000313" key="4">
    <source>
        <dbReference type="Proteomes" id="UP001498771"/>
    </source>
</evidence>